<dbReference type="InterPro" id="IPR050189">
    <property type="entry name" value="MFS_Efflux_Transporters"/>
</dbReference>
<protein>
    <submittedName>
        <fullName evidence="8">MFS transporter</fullName>
    </submittedName>
</protein>
<feature type="transmembrane region" description="Helical" evidence="6">
    <location>
        <begin position="374"/>
        <end position="394"/>
    </location>
</feature>
<dbReference type="PANTHER" id="PTHR43124">
    <property type="entry name" value="PURINE EFFLUX PUMP PBUE"/>
    <property type="match status" value="1"/>
</dbReference>
<dbReference type="Proteomes" id="UP000366819">
    <property type="component" value="Unassembled WGS sequence"/>
</dbReference>
<keyword evidence="9" id="KW-1185">Reference proteome</keyword>
<dbReference type="SUPFAM" id="SSF103473">
    <property type="entry name" value="MFS general substrate transporter"/>
    <property type="match status" value="1"/>
</dbReference>
<dbReference type="AlphaFoldDB" id="A0A5E4V1Y3"/>
<feature type="transmembrane region" description="Helical" evidence="6">
    <location>
        <begin position="85"/>
        <end position="104"/>
    </location>
</feature>
<organism evidence="8 9">
    <name type="scientific">Pandoraea aquatica</name>
    <dbReference type="NCBI Taxonomy" id="2508290"/>
    <lineage>
        <taxon>Bacteria</taxon>
        <taxon>Pseudomonadati</taxon>
        <taxon>Pseudomonadota</taxon>
        <taxon>Betaproteobacteria</taxon>
        <taxon>Burkholderiales</taxon>
        <taxon>Burkholderiaceae</taxon>
        <taxon>Pandoraea</taxon>
    </lineage>
</organism>
<accession>A0A5E4V1Y3</accession>
<proteinExistence type="predicted"/>
<evidence type="ECO:0000313" key="8">
    <source>
        <dbReference type="EMBL" id="VVE06131.1"/>
    </source>
</evidence>
<feature type="transmembrane region" description="Helical" evidence="6">
    <location>
        <begin position="110"/>
        <end position="131"/>
    </location>
</feature>
<evidence type="ECO:0000259" key="7">
    <source>
        <dbReference type="PROSITE" id="PS50850"/>
    </source>
</evidence>
<sequence length="409" mass="42147">MECTLKNMTQKSAMPPVVYLLGLTVFAMTTAEFMVAGMMPALADAMNVGIGKIGNLISLYALGMTIGGPVLTAVLLALRTPHKRALIWLLSINVAGGILAAMSTRYEMMAVARIIMGVASSATFGVALTLCADLVAPSVRGRAASFVLGGLMFSPVVGVPLTAFIEQHYGWRASFWLVAVLAALCTVAIALWAPADHKQDGANAEVVSLSAEFRSLLNRPLWAAFATSGLIIGATFAAFSYFSPIFLNVAGVSATSIPNLLAMYGIANIIGNAVVGRFADRHTLTVLVAGLSVLALALISFALWAELTPVGIAAFAAIGLTGVSLNPAMVARVMRAAAPGPLVNTMHTSVITAGLAFGTWAGGAAIDAGYSMRAPLWIGAAMAAVGLASLLPYLRSGLAQAPETACSTT</sequence>
<feature type="transmembrane region" description="Helical" evidence="6">
    <location>
        <begin position="245"/>
        <end position="271"/>
    </location>
</feature>
<evidence type="ECO:0000256" key="3">
    <source>
        <dbReference type="ARBA" id="ARBA00022692"/>
    </source>
</evidence>
<dbReference type="PROSITE" id="PS50850">
    <property type="entry name" value="MFS"/>
    <property type="match status" value="1"/>
</dbReference>
<gene>
    <name evidence="8" type="ORF">PAQ31011_02401</name>
</gene>
<keyword evidence="4 6" id="KW-1133">Transmembrane helix</keyword>
<keyword evidence="3 6" id="KW-0812">Transmembrane</keyword>
<dbReference type="PANTHER" id="PTHR43124:SF8">
    <property type="entry name" value="INNER MEMBRANE TRANSPORT PROTEIN YDHP"/>
    <property type="match status" value="1"/>
</dbReference>
<dbReference type="EMBL" id="CABPSN010000003">
    <property type="protein sequence ID" value="VVE06131.1"/>
    <property type="molecule type" value="Genomic_DNA"/>
</dbReference>
<dbReference type="InterPro" id="IPR036259">
    <property type="entry name" value="MFS_trans_sf"/>
</dbReference>
<keyword evidence="2" id="KW-1003">Cell membrane</keyword>
<comment type="subcellular location">
    <subcellularLocation>
        <location evidence="1">Cell membrane</location>
        <topology evidence="1">Multi-pass membrane protein</topology>
    </subcellularLocation>
</comment>
<feature type="transmembrane region" description="Helical" evidence="6">
    <location>
        <begin position="143"/>
        <end position="165"/>
    </location>
</feature>
<feature type="transmembrane region" description="Helical" evidence="6">
    <location>
        <begin position="171"/>
        <end position="193"/>
    </location>
</feature>
<feature type="transmembrane region" description="Helical" evidence="6">
    <location>
        <begin position="221"/>
        <end position="239"/>
    </location>
</feature>
<evidence type="ECO:0000313" key="9">
    <source>
        <dbReference type="Proteomes" id="UP000366819"/>
    </source>
</evidence>
<evidence type="ECO:0000256" key="5">
    <source>
        <dbReference type="ARBA" id="ARBA00023136"/>
    </source>
</evidence>
<feature type="transmembrane region" description="Helical" evidence="6">
    <location>
        <begin position="283"/>
        <end position="304"/>
    </location>
</feature>
<dbReference type="CDD" id="cd17324">
    <property type="entry name" value="MFS_NepI_like"/>
    <property type="match status" value="1"/>
</dbReference>
<evidence type="ECO:0000256" key="1">
    <source>
        <dbReference type="ARBA" id="ARBA00004651"/>
    </source>
</evidence>
<feature type="domain" description="Major facilitator superfamily (MFS) profile" evidence="7">
    <location>
        <begin position="17"/>
        <end position="398"/>
    </location>
</feature>
<evidence type="ECO:0000256" key="4">
    <source>
        <dbReference type="ARBA" id="ARBA00022989"/>
    </source>
</evidence>
<dbReference type="InterPro" id="IPR011701">
    <property type="entry name" value="MFS"/>
</dbReference>
<name>A0A5E4V1Y3_9BURK</name>
<evidence type="ECO:0000256" key="6">
    <source>
        <dbReference type="SAM" id="Phobius"/>
    </source>
</evidence>
<feature type="transmembrane region" description="Helical" evidence="6">
    <location>
        <begin position="310"/>
        <end position="330"/>
    </location>
</feature>
<keyword evidence="5 6" id="KW-0472">Membrane</keyword>
<dbReference type="GO" id="GO:0022857">
    <property type="term" value="F:transmembrane transporter activity"/>
    <property type="evidence" value="ECO:0007669"/>
    <property type="project" value="InterPro"/>
</dbReference>
<dbReference type="GO" id="GO:0005886">
    <property type="term" value="C:plasma membrane"/>
    <property type="evidence" value="ECO:0007669"/>
    <property type="project" value="UniProtKB-SubCell"/>
</dbReference>
<reference evidence="8 9" key="1">
    <citation type="submission" date="2019-08" db="EMBL/GenBank/DDBJ databases">
        <authorList>
            <person name="Peeters C."/>
        </authorList>
    </citation>
    <scope>NUCLEOTIDE SEQUENCE [LARGE SCALE GENOMIC DNA]</scope>
    <source>
        <strain evidence="8 9">LMG 31011</strain>
    </source>
</reference>
<evidence type="ECO:0000256" key="2">
    <source>
        <dbReference type="ARBA" id="ARBA00022475"/>
    </source>
</evidence>
<feature type="transmembrane region" description="Helical" evidence="6">
    <location>
        <begin position="342"/>
        <end position="362"/>
    </location>
</feature>
<feature type="transmembrane region" description="Helical" evidence="6">
    <location>
        <begin position="55"/>
        <end position="78"/>
    </location>
</feature>
<dbReference type="Pfam" id="PF07690">
    <property type="entry name" value="MFS_1"/>
    <property type="match status" value="1"/>
</dbReference>
<dbReference type="Gene3D" id="1.20.1250.20">
    <property type="entry name" value="MFS general substrate transporter like domains"/>
    <property type="match status" value="2"/>
</dbReference>
<dbReference type="InterPro" id="IPR020846">
    <property type="entry name" value="MFS_dom"/>
</dbReference>